<evidence type="ECO:0000256" key="2">
    <source>
        <dbReference type="ARBA" id="ARBA00023002"/>
    </source>
</evidence>
<dbReference type="GO" id="GO:0016491">
    <property type="term" value="F:oxidoreductase activity"/>
    <property type="evidence" value="ECO:0007669"/>
    <property type="project" value="UniProtKB-KW"/>
</dbReference>
<evidence type="ECO:0000256" key="4">
    <source>
        <dbReference type="ARBA" id="ARBA00023014"/>
    </source>
</evidence>
<reference evidence="7" key="1">
    <citation type="submission" date="2017-02" db="EMBL/GenBank/DDBJ databases">
        <authorList>
            <person name="Varghese N."/>
            <person name="Submissions S."/>
        </authorList>
    </citation>
    <scope>NUCLEOTIDE SEQUENCE [LARGE SCALE GENOMIC DNA]</scope>
    <source>
        <strain evidence="7">DSM 16521</strain>
    </source>
</reference>
<evidence type="ECO:0000313" key="7">
    <source>
        <dbReference type="Proteomes" id="UP000189933"/>
    </source>
</evidence>
<evidence type="ECO:0000256" key="1">
    <source>
        <dbReference type="ARBA" id="ARBA00022723"/>
    </source>
</evidence>
<keyword evidence="1" id="KW-0479">Metal-binding</keyword>
<proteinExistence type="predicted"/>
<organism evidence="6 7">
    <name type="scientific">Carboxydocella sporoproducens DSM 16521</name>
    <dbReference type="NCBI Taxonomy" id="1121270"/>
    <lineage>
        <taxon>Bacteria</taxon>
        <taxon>Bacillati</taxon>
        <taxon>Bacillota</taxon>
        <taxon>Clostridia</taxon>
        <taxon>Eubacteriales</taxon>
        <taxon>Clostridiales Family XVI. Incertae Sedis</taxon>
        <taxon>Carboxydocella</taxon>
    </lineage>
</organism>
<dbReference type="GO" id="GO:0051536">
    <property type="term" value="F:iron-sulfur cluster binding"/>
    <property type="evidence" value="ECO:0007669"/>
    <property type="project" value="UniProtKB-KW"/>
</dbReference>
<protein>
    <submittedName>
        <fullName evidence="6">Coenzyme F420-reducing hydrogenase, delta subunit</fullName>
    </submittedName>
</protein>
<dbReference type="RefSeq" id="WP_078665814.1">
    <property type="nucleotide sequence ID" value="NZ_FUXM01000021.1"/>
</dbReference>
<sequence>MARIIAFCCENSGWLAYQSARPNLSSQLKVKAIKLPCSGRLDVLYLYKSLAAADGVMVLACQKENCKFLRGNNRAEQRWQGVAKMLASMGVNAERMAFVNLAANMGPQLAEEILAFAQRLAALGDKPGKVVNK</sequence>
<name>A0A1T4QRN9_9FIRM</name>
<keyword evidence="2" id="KW-0560">Oxidoreductase</keyword>
<evidence type="ECO:0000313" key="6">
    <source>
        <dbReference type="EMBL" id="SKA06400.1"/>
    </source>
</evidence>
<keyword evidence="7" id="KW-1185">Reference proteome</keyword>
<dbReference type="Pfam" id="PF02662">
    <property type="entry name" value="FlpD"/>
    <property type="match status" value="1"/>
</dbReference>
<feature type="domain" description="F420-non-reducing hydrogenase iron-sulfur subunit D" evidence="5">
    <location>
        <begin position="4"/>
        <end position="124"/>
    </location>
</feature>
<gene>
    <name evidence="6" type="ORF">SAMN02745885_01772</name>
</gene>
<evidence type="ECO:0000259" key="5">
    <source>
        <dbReference type="Pfam" id="PF02662"/>
    </source>
</evidence>
<evidence type="ECO:0000256" key="3">
    <source>
        <dbReference type="ARBA" id="ARBA00023004"/>
    </source>
</evidence>
<dbReference type="GO" id="GO:0046872">
    <property type="term" value="F:metal ion binding"/>
    <property type="evidence" value="ECO:0007669"/>
    <property type="project" value="UniProtKB-KW"/>
</dbReference>
<keyword evidence="4" id="KW-0411">Iron-sulfur</keyword>
<accession>A0A1T4QRN9</accession>
<keyword evidence="3" id="KW-0408">Iron</keyword>
<dbReference type="AlphaFoldDB" id="A0A1T4QRN9"/>
<dbReference type="InterPro" id="IPR003813">
    <property type="entry name" value="MvhD/FlpD"/>
</dbReference>
<dbReference type="Proteomes" id="UP000189933">
    <property type="component" value="Unassembled WGS sequence"/>
</dbReference>
<dbReference type="EMBL" id="FUXM01000021">
    <property type="protein sequence ID" value="SKA06400.1"/>
    <property type="molecule type" value="Genomic_DNA"/>
</dbReference>